<keyword evidence="1" id="KW-0812">Transmembrane</keyword>
<accession>A0AAN9MVW4</accession>
<evidence type="ECO:0000313" key="2">
    <source>
        <dbReference type="EMBL" id="KAK7359137.1"/>
    </source>
</evidence>
<organism evidence="2 3">
    <name type="scientific">Canavalia gladiata</name>
    <name type="common">Sword bean</name>
    <name type="synonym">Dolichos gladiatus</name>
    <dbReference type="NCBI Taxonomy" id="3824"/>
    <lineage>
        <taxon>Eukaryota</taxon>
        <taxon>Viridiplantae</taxon>
        <taxon>Streptophyta</taxon>
        <taxon>Embryophyta</taxon>
        <taxon>Tracheophyta</taxon>
        <taxon>Spermatophyta</taxon>
        <taxon>Magnoliopsida</taxon>
        <taxon>eudicotyledons</taxon>
        <taxon>Gunneridae</taxon>
        <taxon>Pentapetalae</taxon>
        <taxon>rosids</taxon>
        <taxon>fabids</taxon>
        <taxon>Fabales</taxon>
        <taxon>Fabaceae</taxon>
        <taxon>Papilionoideae</taxon>
        <taxon>50 kb inversion clade</taxon>
        <taxon>NPAAA clade</taxon>
        <taxon>indigoferoid/millettioid clade</taxon>
        <taxon>Phaseoleae</taxon>
        <taxon>Canavalia</taxon>
    </lineage>
</organism>
<evidence type="ECO:0000256" key="1">
    <source>
        <dbReference type="SAM" id="Phobius"/>
    </source>
</evidence>
<keyword evidence="1" id="KW-0472">Membrane</keyword>
<protein>
    <recommendedName>
        <fullName evidence="4">Transmembrane protein</fullName>
    </recommendedName>
</protein>
<keyword evidence="1" id="KW-1133">Transmembrane helix</keyword>
<dbReference type="Proteomes" id="UP001367508">
    <property type="component" value="Unassembled WGS sequence"/>
</dbReference>
<dbReference type="EMBL" id="JAYMYQ010000001">
    <property type="protein sequence ID" value="KAK7359137.1"/>
    <property type="molecule type" value="Genomic_DNA"/>
</dbReference>
<evidence type="ECO:0008006" key="4">
    <source>
        <dbReference type="Google" id="ProtNLM"/>
    </source>
</evidence>
<proteinExistence type="predicted"/>
<feature type="transmembrane region" description="Helical" evidence="1">
    <location>
        <begin position="77"/>
        <end position="101"/>
    </location>
</feature>
<keyword evidence="3" id="KW-1185">Reference proteome</keyword>
<reference evidence="2 3" key="1">
    <citation type="submission" date="2024-01" db="EMBL/GenBank/DDBJ databases">
        <title>The genomes of 5 underutilized Papilionoideae crops provide insights into root nodulation and disease resistanc.</title>
        <authorList>
            <person name="Jiang F."/>
        </authorList>
    </citation>
    <scope>NUCLEOTIDE SEQUENCE [LARGE SCALE GENOMIC DNA]</scope>
    <source>
        <strain evidence="2">LVBAO_FW01</strain>
        <tissue evidence="2">Leaves</tissue>
    </source>
</reference>
<comment type="caution">
    <text evidence="2">The sequence shown here is derived from an EMBL/GenBank/DDBJ whole genome shotgun (WGS) entry which is preliminary data.</text>
</comment>
<gene>
    <name evidence="2" type="ORF">VNO77_01084</name>
</gene>
<sequence length="106" mass="11542">MGGGVSFHSDFSSACKAVMLLISLHLLSLFNKPPFSKLLIAATYNQFDRTHIHKPHPAVVVVRTKASKLAIRQGSTFSFLNFPVLICVVVVSLCAVSSKLIQPSPY</sequence>
<evidence type="ECO:0000313" key="3">
    <source>
        <dbReference type="Proteomes" id="UP001367508"/>
    </source>
</evidence>
<dbReference type="AlphaFoldDB" id="A0AAN9MVW4"/>
<name>A0AAN9MVW4_CANGL</name>